<keyword evidence="2" id="KW-0472">Membrane</keyword>
<evidence type="ECO:0000313" key="5">
    <source>
        <dbReference type="Proteomes" id="UP000237872"/>
    </source>
</evidence>
<feature type="transmembrane region" description="Helical" evidence="2">
    <location>
        <begin position="52"/>
        <end position="73"/>
    </location>
</feature>
<evidence type="ECO:0000313" key="6">
    <source>
        <dbReference type="Proteomes" id="UP001637990"/>
    </source>
</evidence>
<keyword evidence="2" id="KW-1133">Transmembrane helix</keyword>
<feature type="transmembrane region" description="Helical" evidence="2">
    <location>
        <begin position="295"/>
        <end position="320"/>
    </location>
</feature>
<feature type="transmembrane region" description="Helical" evidence="2">
    <location>
        <begin position="21"/>
        <end position="40"/>
    </location>
</feature>
<keyword evidence="6" id="KW-1185">Reference proteome</keyword>
<feature type="transmembrane region" description="Helical" evidence="2">
    <location>
        <begin position="156"/>
        <end position="177"/>
    </location>
</feature>
<reference evidence="3 6" key="2">
    <citation type="submission" date="2024-11" db="EMBL/GenBank/DDBJ databases">
        <title>Genome sequencing of Xanthomonas codiaei.</title>
        <authorList>
            <person name="Studholme D.J."/>
        </authorList>
    </citation>
    <scope>NUCLEOTIDE SEQUENCE [LARGE SCALE GENOMIC DNA]</scope>
    <source>
        <strain evidence="3 6">NCPPB 4350</strain>
    </source>
</reference>
<dbReference type="EMBL" id="JBJGBS010000090">
    <property type="protein sequence ID" value="MFO3706447.1"/>
    <property type="molecule type" value="Genomic_DNA"/>
</dbReference>
<feature type="transmembrane region" description="Helical" evidence="2">
    <location>
        <begin position="227"/>
        <end position="252"/>
    </location>
</feature>
<dbReference type="OrthoDB" id="7022049at2"/>
<name>A0A2S7CD99_9XANT</name>
<dbReference type="Proteomes" id="UP000237872">
    <property type="component" value="Unassembled WGS sequence"/>
</dbReference>
<dbReference type="EMBL" id="MDEC01000035">
    <property type="protein sequence ID" value="PPU59558.1"/>
    <property type="molecule type" value="Genomic_DNA"/>
</dbReference>
<feature type="transmembrane region" description="Helical" evidence="2">
    <location>
        <begin position="264"/>
        <end position="283"/>
    </location>
</feature>
<evidence type="ECO:0000256" key="1">
    <source>
        <dbReference type="SAM" id="MobiDB-lite"/>
    </source>
</evidence>
<feature type="transmembrane region" description="Helical" evidence="2">
    <location>
        <begin position="332"/>
        <end position="353"/>
    </location>
</feature>
<feature type="region of interest" description="Disordered" evidence="1">
    <location>
        <begin position="590"/>
        <end position="617"/>
    </location>
</feature>
<feature type="compositionally biased region" description="Basic and acidic residues" evidence="1">
    <location>
        <begin position="598"/>
        <end position="617"/>
    </location>
</feature>
<feature type="transmembrane region" description="Helical" evidence="2">
    <location>
        <begin position="115"/>
        <end position="135"/>
    </location>
</feature>
<gene>
    <name evidence="3" type="ORF">ACI6Q5_16070</name>
    <name evidence="4" type="ORF">XcodCFBP4690_19135</name>
</gene>
<feature type="transmembrane region" description="Helical" evidence="2">
    <location>
        <begin position="197"/>
        <end position="215"/>
    </location>
</feature>
<comment type="caution">
    <text evidence="4">The sequence shown here is derived from an EMBL/GenBank/DDBJ whole genome shotgun (WGS) entry which is preliminary data.</text>
</comment>
<evidence type="ECO:0000256" key="2">
    <source>
        <dbReference type="SAM" id="Phobius"/>
    </source>
</evidence>
<sequence>MQTLPSTHSLGPEMPLPRQTRALIVLVALLQGGLLYLAALGAQHGVRPFTELGVRICWYTLVMTVPSMVLLSLQQLRDRRLWQHVAGTTLVLAALGSWAAWSATGAPALQIASVLWPFGFTVAVGWFVALPWLQYRQQHGHWRADYRTLFDHAWQNALTLALALLFVWVCWMVLWLWASLFALVRIMVFRELFREQAFIYLATGVMTGLGILIGRTQHRAVQVMRQILFSLCTGLLPLLAAVSVLFLLVLPFTGLQALWQTRSAAAILLSLVFGLVLFTNAVYRDGDVQPPYTRWLRWVVEAGLLSLPLHAALAAYALVLRIAQHGWTGERFCAAVLATLALAYALAYAFAVLRPRAGHWLTHLASGNMLLSWVVIGLAILINSPLLDPYRITVHSQIQRLATGTPESEKANLEFLRFDNGRRGYLAVQSLRQSPAFAGDAARRQRLERLLARTTRWGHDEEPQEPTHKELTDLEQIRQRIAVAAGKSEPPADWWTYLLTSAPRLQDRGECTQNDSRCIVSSDDLDQDGRPDVLLCDVKGEYSIACMLYARNQGGWYQAGTTRFYSGSSDTQTLAREALRDGQVQARPSRWPDLVLPGDRRMSIKPSEEGIRPERTP</sequence>
<accession>A0A2S7CD99</accession>
<feature type="transmembrane region" description="Helical" evidence="2">
    <location>
        <begin position="360"/>
        <end position="382"/>
    </location>
</feature>
<dbReference type="Proteomes" id="UP001637990">
    <property type="component" value="Unassembled WGS sequence"/>
</dbReference>
<evidence type="ECO:0000313" key="4">
    <source>
        <dbReference type="EMBL" id="PPU59558.1"/>
    </source>
</evidence>
<proteinExistence type="predicted"/>
<keyword evidence="2" id="KW-0812">Transmembrane</keyword>
<evidence type="ECO:0000313" key="3">
    <source>
        <dbReference type="EMBL" id="MFO3706447.1"/>
    </source>
</evidence>
<reference evidence="4 5" key="1">
    <citation type="submission" date="2016-08" db="EMBL/GenBank/DDBJ databases">
        <authorList>
            <person name="Seilhamer J.J."/>
        </authorList>
    </citation>
    <scope>NUCLEOTIDE SEQUENCE [LARGE SCALE GENOMIC DNA]</scope>
    <source>
        <strain evidence="4 5">CFBP4690</strain>
    </source>
</reference>
<protein>
    <submittedName>
        <fullName evidence="4">DUF4153 domain-containing protein</fullName>
    </submittedName>
</protein>
<feature type="transmembrane region" description="Helical" evidence="2">
    <location>
        <begin position="85"/>
        <end position="103"/>
    </location>
</feature>
<dbReference type="AlphaFoldDB" id="A0A2S7CD99"/>
<dbReference type="RefSeq" id="WP_104543517.1">
    <property type="nucleotide sequence ID" value="NZ_JBJGBS010000090.1"/>
</dbReference>
<organism evidence="4 5">
    <name type="scientific">Xanthomonas codiaei</name>
    <dbReference type="NCBI Taxonomy" id="56463"/>
    <lineage>
        <taxon>Bacteria</taxon>
        <taxon>Pseudomonadati</taxon>
        <taxon>Pseudomonadota</taxon>
        <taxon>Gammaproteobacteria</taxon>
        <taxon>Lysobacterales</taxon>
        <taxon>Lysobacteraceae</taxon>
        <taxon>Xanthomonas</taxon>
    </lineage>
</organism>